<dbReference type="STRING" id="70996.SE18_03630"/>
<sequence length="229" mass="25607">MGVSHRQVFDEQLTELHDGVFRVGTMVEAALSEALQSIKLYDQATVRKVVQNDQTINHEVQRLHDQALLIIATQQPLARDLRLVSVVLSLLPELERMGDYAATICKLQERIAATPNFVSVAEMPQPIPRLINELSQRTSEILHAGLEALRKNDRSFADRVTTLDDAIDQLYREMFEATVNISTSSPELAAAAIHLLTLAHNLERLGDRVTNLAEQIEYLITGKVVALNH</sequence>
<evidence type="ECO:0000256" key="5">
    <source>
        <dbReference type="ARBA" id="ARBA00022490"/>
    </source>
</evidence>
<proteinExistence type="inferred from homology"/>
<evidence type="ECO:0000313" key="9">
    <source>
        <dbReference type="EMBL" id="KPL90886.1"/>
    </source>
</evidence>
<comment type="caution">
    <text evidence="9">The sequence shown here is derived from an EMBL/GenBank/DDBJ whole genome shotgun (WGS) entry which is preliminary data.</text>
</comment>
<organism evidence="9 10">
    <name type="scientific">Herpetosiphon geysericola</name>
    <dbReference type="NCBI Taxonomy" id="70996"/>
    <lineage>
        <taxon>Bacteria</taxon>
        <taxon>Bacillati</taxon>
        <taxon>Chloroflexota</taxon>
        <taxon>Chloroflexia</taxon>
        <taxon>Herpetosiphonales</taxon>
        <taxon>Herpetosiphonaceae</taxon>
        <taxon>Herpetosiphon</taxon>
    </lineage>
</organism>
<dbReference type="AlphaFoldDB" id="A0A0P6YLK1"/>
<evidence type="ECO:0000256" key="3">
    <source>
        <dbReference type="ARBA" id="ARBA00011738"/>
    </source>
</evidence>
<keyword evidence="10" id="KW-1185">Reference proteome</keyword>
<dbReference type="GO" id="GO:0006817">
    <property type="term" value="P:phosphate ion transport"/>
    <property type="evidence" value="ECO:0007669"/>
    <property type="project" value="UniProtKB-KW"/>
</dbReference>
<dbReference type="PATRIC" id="fig|70996.4.peg.5208"/>
<keyword evidence="5 7" id="KW-0963">Cytoplasm</keyword>
<evidence type="ECO:0000313" key="10">
    <source>
        <dbReference type="Proteomes" id="UP000050277"/>
    </source>
</evidence>
<dbReference type="InterPro" id="IPR026022">
    <property type="entry name" value="PhoU_dom"/>
</dbReference>
<dbReference type="PIRSF" id="PIRSF003107">
    <property type="entry name" value="PhoU"/>
    <property type="match status" value="1"/>
</dbReference>
<accession>A0A0P6YLK1</accession>
<dbReference type="Gene3D" id="1.20.58.220">
    <property type="entry name" value="Phosphate transport system protein phou homolog 2, domain 2"/>
    <property type="match status" value="1"/>
</dbReference>
<dbReference type="OrthoDB" id="9814256at2"/>
<dbReference type="InterPro" id="IPR028366">
    <property type="entry name" value="PhoU"/>
</dbReference>
<dbReference type="GO" id="GO:0005737">
    <property type="term" value="C:cytoplasm"/>
    <property type="evidence" value="ECO:0007669"/>
    <property type="project" value="UniProtKB-SubCell"/>
</dbReference>
<dbReference type="PANTHER" id="PTHR42930:SF3">
    <property type="entry name" value="PHOSPHATE-SPECIFIC TRANSPORT SYSTEM ACCESSORY PROTEIN PHOU"/>
    <property type="match status" value="1"/>
</dbReference>
<comment type="subunit">
    <text evidence="3 7">Homodimer.</text>
</comment>
<evidence type="ECO:0000259" key="8">
    <source>
        <dbReference type="Pfam" id="PF01895"/>
    </source>
</evidence>
<evidence type="ECO:0000256" key="4">
    <source>
        <dbReference type="ARBA" id="ARBA00022448"/>
    </source>
</evidence>
<dbReference type="PANTHER" id="PTHR42930">
    <property type="entry name" value="PHOSPHATE-SPECIFIC TRANSPORT SYSTEM ACCESSORY PROTEIN PHOU"/>
    <property type="match status" value="1"/>
</dbReference>
<dbReference type="Pfam" id="PF01895">
    <property type="entry name" value="PhoU"/>
    <property type="match status" value="2"/>
</dbReference>
<evidence type="ECO:0000256" key="7">
    <source>
        <dbReference type="PIRNR" id="PIRNR003107"/>
    </source>
</evidence>
<comment type="similarity">
    <text evidence="2 7">Belongs to the PhoU family.</text>
</comment>
<dbReference type="SUPFAM" id="SSF109755">
    <property type="entry name" value="PhoU-like"/>
    <property type="match status" value="1"/>
</dbReference>
<dbReference type="GO" id="GO:0030643">
    <property type="term" value="P:intracellular phosphate ion homeostasis"/>
    <property type="evidence" value="ECO:0007669"/>
    <property type="project" value="InterPro"/>
</dbReference>
<evidence type="ECO:0000256" key="6">
    <source>
        <dbReference type="ARBA" id="ARBA00022592"/>
    </source>
</evidence>
<comment type="subcellular location">
    <subcellularLocation>
        <location evidence="1 7">Cytoplasm</location>
    </subcellularLocation>
</comment>
<dbReference type="Proteomes" id="UP000050277">
    <property type="component" value="Unassembled WGS sequence"/>
</dbReference>
<protein>
    <recommendedName>
        <fullName evidence="7">Phosphate-specific transport system accessory protein PhoU</fullName>
    </recommendedName>
</protein>
<evidence type="ECO:0000256" key="1">
    <source>
        <dbReference type="ARBA" id="ARBA00004496"/>
    </source>
</evidence>
<dbReference type="FunFam" id="1.20.58.220:FF:000004">
    <property type="entry name" value="Phosphate-specific transport system accessory protein PhoU"/>
    <property type="match status" value="1"/>
</dbReference>
<gene>
    <name evidence="9" type="ORF">SE18_03630</name>
</gene>
<feature type="domain" description="PhoU" evidence="8">
    <location>
        <begin position="22"/>
        <end position="106"/>
    </location>
</feature>
<dbReference type="GO" id="GO:0045936">
    <property type="term" value="P:negative regulation of phosphate metabolic process"/>
    <property type="evidence" value="ECO:0007669"/>
    <property type="project" value="InterPro"/>
</dbReference>
<keyword evidence="4 7" id="KW-0813">Transport</keyword>
<name>A0A0P6YLK1_9CHLR</name>
<dbReference type="InterPro" id="IPR038078">
    <property type="entry name" value="PhoU-like_sf"/>
</dbReference>
<dbReference type="RefSeq" id="WP_054533057.1">
    <property type="nucleotide sequence ID" value="NZ_LGKP01000008.1"/>
</dbReference>
<reference evidence="9 10" key="1">
    <citation type="submission" date="2015-07" db="EMBL/GenBank/DDBJ databases">
        <title>Whole genome sequence of Herpetosiphon geysericola DSM 7119.</title>
        <authorList>
            <person name="Hemp J."/>
            <person name="Ward L.M."/>
            <person name="Pace L.A."/>
            <person name="Fischer W.W."/>
        </authorList>
    </citation>
    <scope>NUCLEOTIDE SEQUENCE [LARGE SCALE GENOMIC DNA]</scope>
    <source>
        <strain evidence="9 10">DSM 7119</strain>
    </source>
</reference>
<keyword evidence="6 7" id="KW-0592">Phosphate transport</keyword>
<evidence type="ECO:0000256" key="2">
    <source>
        <dbReference type="ARBA" id="ARBA00008107"/>
    </source>
</evidence>
<feature type="domain" description="PhoU" evidence="8">
    <location>
        <begin position="131"/>
        <end position="216"/>
    </location>
</feature>
<comment type="function">
    <text evidence="7">Plays a role in the regulation of phosphate uptake.</text>
</comment>
<dbReference type="EMBL" id="LGKP01000008">
    <property type="protein sequence ID" value="KPL90886.1"/>
    <property type="molecule type" value="Genomic_DNA"/>
</dbReference>
<dbReference type="NCBIfam" id="TIGR02135">
    <property type="entry name" value="phoU_full"/>
    <property type="match status" value="1"/>
</dbReference>